<dbReference type="Gene3D" id="3.30.460.10">
    <property type="entry name" value="Beta Polymerase, domain 2"/>
    <property type="match status" value="1"/>
</dbReference>
<dbReference type="Pfam" id="PF22600">
    <property type="entry name" value="MTPAP-like_central"/>
    <property type="match status" value="1"/>
</dbReference>
<dbReference type="CDD" id="cd05402">
    <property type="entry name" value="NT_PAP_TUTase"/>
    <property type="match status" value="1"/>
</dbReference>
<comment type="caution">
    <text evidence="3">The sequence shown here is derived from an EMBL/GenBank/DDBJ whole genome shotgun (WGS) entry which is preliminary data.</text>
</comment>
<feature type="compositionally biased region" description="Polar residues" evidence="1">
    <location>
        <begin position="73"/>
        <end position="90"/>
    </location>
</feature>
<dbReference type="OrthoDB" id="273917at2759"/>
<feature type="compositionally biased region" description="Low complexity" evidence="1">
    <location>
        <begin position="582"/>
        <end position="601"/>
    </location>
</feature>
<evidence type="ECO:0000259" key="2">
    <source>
        <dbReference type="Pfam" id="PF22600"/>
    </source>
</evidence>
<dbReference type="Proteomes" id="UP000193144">
    <property type="component" value="Unassembled WGS sequence"/>
</dbReference>
<feature type="domain" description="Poly(A) RNA polymerase mitochondrial-like central palm" evidence="2">
    <location>
        <begin position="171"/>
        <end position="308"/>
    </location>
</feature>
<feature type="compositionally biased region" description="Polar residues" evidence="1">
    <location>
        <begin position="36"/>
        <end position="53"/>
    </location>
</feature>
<evidence type="ECO:0000256" key="1">
    <source>
        <dbReference type="SAM" id="MobiDB-lite"/>
    </source>
</evidence>
<protein>
    <recommendedName>
        <fullName evidence="2">Poly(A) RNA polymerase mitochondrial-like central palm domain-containing protein</fullName>
    </recommendedName>
</protein>
<feature type="compositionally biased region" description="Polar residues" evidence="1">
    <location>
        <begin position="507"/>
        <end position="530"/>
    </location>
</feature>
<reference evidence="3 4" key="1">
    <citation type="submission" date="2016-07" db="EMBL/GenBank/DDBJ databases">
        <title>Pervasive Adenine N6-methylation of Active Genes in Fungi.</title>
        <authorList>
            <consortium name="DOE Joint Genome Institute"/>
            <person name="Mondo S.J."/>
            <person name="Dannebaum R.O."/>
            <person name="Kuo R.C."/>
            <person name="Labutti K."/>
            <person name="Haridas S."/>
            <person name="Kuo A."/>
            <person name="Salamov A."/>
            <person name="Ahrendt S.R."/>
            <person name="Lipzen A."/>
            <person name="Sullivan W."/>
            <person name="Andreopoulos W.B."/>
            <person name="Clum A."/>
            <person name="Lindquist E."/>
            <person name="Daum C."/>
            <person name="Ramamoorthy G.K."/>
            <person name="Gryganskyi A."/>
            <person name="Culley D."/>
            <person name="Magnuson J.K."/>
            <person name="James T.Y."/>
            <person name="O'Malley M.A."/>
            <person name="Stajich J.E."/>
            <person name="Spatafora J.W."/>
            <person name="Visel A."/>
            <person name="Grigoriev I.V."/>
        </authorList>
    </citation>
    <scope>NUCLEOTIDE SEQUENCE [LARGE SCALE GENOMIC DNA]</scope>
    <source>
        <strain evidence="3 4">CBS 115471</strain>
    </source>
</reference>
<dbReference type="GO" id="GO:0043634">
    <property type="term" value="P:polyadenylation-dependent ncRNA catabolic process"/>
    <property type="evidence" value="ECO:0007669"/>
    <property type="project" value="TreeGrafter"/>
</dbReference>
<name>A0A1Y1ZSQ4_9PLEO</name>
<dbReference type="Gene3D" id="1.10.1410.10">
    <property type="match status" value="1"/>
</dbReference>
<sequence length="608" mass="68265">MRPLCRRVTCGSQNRFTPSTALWQYFVLPCRPTPYQQRSSLTSSTAQTSNYSSPPHFPSLPGPKDSVDDLAGETSTSASTIDSPSENSIPPSGVGLNITYSIFKPQRNKNAKINDYPDPEGFVRDTKIRVEKGEDYVGVNIRPRQAEVPVRERDWPWVVPPNAWMPAPERLSLEMENFHNYLKPTQLESIARKAFVAEIQERVRRRLPDVELEIFGSERTGLAFATSDLDLRLMHKKDADSSGQDSVKPPSPHERKSLLEDLTKLYYELKPAYAVCDLRYARYPLIDLWDIKSGLEAQIVLSNDTSLSRKYIHKYIDEYPHIPKIYSVVKCLFDIRGLSDVYNGGIGAYSIFMMIVAALRHNPPAKPHPAHGLWSFLEFWRDVDYSKGISIEPVEFFDKKSQPVMTEKVKAQQEGKGTAPLPLYMLCLRDPADATNDLGRKGVCIKHVQATLHKVHNFLRRDCKFNTRPCLLEKVVGEVYALNVLRRKKLESYARHLEQHLPEGVESDSQSTSGKTSISARNGTQTPISQKTEEQEWGAMIASNLGMPSVEEVAKEKAQNPEGQNSGKTTEVHSTDLKGTSEHPLPSEPQEQSSASPPSLSDGQSGTK</sequence>
<feature type="region of interest" description="Disordered" evidence="1">
    <location>
        <begin position="501"/>
        <end position="534"/>
    </location>
</feature>
<dbReference type="InterPro" id="IPR045862">
    <property type="entry name" value="Trf4-like"/>
</dbReference>
<evidence type="ECO:0000313" key="4">
    <source>
        <dbReference type="Proteomes" id="UP000193144"/>
    </source>
</evidence>
<dbReference type="AlphaFoldDB" id="A0A1Y1ZSQ4"/>
<dbReference type="InterPro" id="IPR054708">
    <property type="entry name" value="MTPAP-like_central"/>
</dbReference>
<dbReference type="GO" id="GO:0031499">
    <property type="term" value="C:TRAMP complex"/>
    <property type="evidence" value="ECO:0007669"/>
    <property type="project" value="TreeGrafter"/>
</dbReference>
<dbReference type="PANTHER" id="PTHR23092">
    <property type="entry name" value="POLY(A) RNA POLYMERASE"/>
    <property type="match status" value="1"/>
</dbReference>
<organism evidence="3 4">
    <name type="scientific">Clohesyomyces aquaticus</name>
    <dbReference type="NCBI Taxonomy" id="1231657"/>
    <lineage>
        <taxon>Eukaryota</taxon>
        <taxon>Fungi</taxon>
        <taxon>Dikarya</taxon>
        <taxon>Ascomycota</taxon>
        <taxon>Pezizomycotina</taxon>
        <taxon>Dothideomycetes</taxon>
        <taxon>Pleosporomycetidae</taxon>
        <taxon>Pleosporales</taxon>
        <taxon>Lindgomycetaceae</taxon>
        <taxon>Clohesyomyces</taxon>
    </lineage>
</organism>
<evidence type="ECO:0000313" key="3">
    <source>
        <dbReference type="EMBL" id="ORY13238.1"/>
    </source>
</evidence>
<feature type="region of interest" description="Disordered" evidence="1">
    <location>
        <begin position="36"/>
        <end position="92"/>
    </location>
</feature>
<dbReference type="InterPro" id="IPR043519">
    <property type="entry name" value="NT_sf"/>
</dbReference>
<dbReference type="SUPFAM" id="SSF81301">
    <property type="entry name" value="Nucleotidyltransferase"/>
    <property type="match status" value="1"/>
</dbReference>
<dbReference type="GO" id="GO:0031123">
    <property type="term" value="P:RNA 3'-end processing"/>
    <property type="evidence" value="ECO:0007669"/>
    <property type="project" value="TreeGrafter"/>
</dbReference>
<dbReference type="SUPFAM" id="SSF81631">
    <property type="entry name" value="PAP/OAS1 substrate-binding domain"/>
    <property type="match status" value="1"/>
</dbReference>
<dbReference type="GO" id="GO:1990817">
    <property type="term" value="F:poly(A) RNA polymerase activity"/>
    <property type="evidence" value="ECO:0007669"/>
    <property type="project" value="InterPro"/>
</dbReference>
<feature type="region of interest" description="Disordered" evidence="1">
    <location>
        <begin position="547"/>
        <end position="608"/>
    </location>
</feature>
<keyword evidence="4" id="KW-1185">Reference proteome</keyword>
<dbReference type="GO" id="GO:0003729">
    <property type="term" value="F:mRNA binding"/>
    <property type="evidence" value="ECO:0007669"/>
    <property type="project" value="TreeGrafter"/>
</dbReference>
<dbReference type="GO" id="GO:0005730">
    <property type="term" value="C:nucleolus"/>
    <property type="evidence" value="ECO:0007669"/>
    <property type="project" value="TreeGrafter"/>
</dbReference>
<dbReference type="EMBL" id="MCFA01000043">
    <property type="protein sequence ID" value="ORY13238.1"/>
    <property type="molecule type" value="Genomic_DNA"/>
</dbReference>
<dbReference type="GO" id="GO:0010605">
    <property type="term" value="P:negative regulation of macromolecule metabolic process"/>
    <property type="evidence" value="ECO:0007669"/>
    <property type="project" value="UniProtKB-ARBA"/>
</dbReference>
<proteinExistence type="predicted"/>
<feature type="compositionally biased region" description="Basic and acidic residues" evidence="1">
    <location>
        <begin position="570"/>
        <end position="581"/>
    </location>
</feature>
<gene>
    <name evidence="3" type="ORF">BCR34DRAFT_481184</name>
</gene>
<dbReference type="PANTHER" id="PTHR23092:SF15">
    <property type="entry name" value="INACTIVE NON-CANONICAL POLY(A) RNA POLYMERASE PROTEIN TRF4-2-RELATED"/>
    <property type="match status" value="1"/>
</dbReference>
<accession>A0A1Y1ZSQ4</accession>
<dbReference type="STRING" id="1231657.A0A1Y1ZSQ4"/>